<evidence type="ECO:0000259" key="1">
    <source>
        <dbReference type="Pfam" id="PF24223"/>
    </source>
</evidence>
<organism evidence="2">
    <name type="scientific">Serratia fonticola</name>
    <dbReference type="NCBI Taxonomy" id="47917"/>
    <lineage>
        <taxon>Bacteria</taxon>
        <taxon>Pseudomonadati</taxon>
        <taxon>Pseudomonadota</taxon>
        <taxon>Gammaproteobacteria</taxon>
        <taxon>Enterobacterales</taxon>
        <taxon>Yersiniaceae</taxon>
        <taxon>Serratia</taxon>
    </lineage>
</organism>
<dbReference type="InterPro" id="IPR036937">
    <property type="entry name" value="Adhesion_dom_fimbrial_sf"/>
</dbReference>
<dbReference type="InterPro" id="IPR057010">
    <property type="entry name" value="MrpH_C"/>
</dbReference>
<proteinExistence type="predicted"/>
<comment type="caution">
    <text evidence="2">The sequence shown here is derived from an EMBL/GenBank/DDBJ whole genome shotgun (WGS) entry which is preliminary data.</text>
</comment>
<dbReference type="GO" id="GO:0007155">
    <property type="term" value="P:cell adhesion"/>
    <property type="evidence" value="ECO:0007669"/>
    <property type="project" value="InterPro"/>
</dbReference>
<reference evidence="2" key="2">
    <citation type="submission" date="2019-08" db="EMBL/GenBank/DDBJ databases">
        <title>Investigation of anaerobic lignin degradation for improved lignocellulosic biofuels.</title>
        <authorList>
            <person name="Deangelis K.PhD."/>
        </authorList>
    </citation>
    <scope>NUCLEOTIDE SEQUENCE [LARGE SCALE GENOMIC DNA]</scope>
    <source>
        <strain evidence="2">128R</strain>
    </source>
</reference>
<protein>
    <recommendedName>
        <fullName evidence="1">Fimbrial adhesin MrpH C-terminal domain-containing protein</fullName>
    </recommendedName>
</protein>
<dbReference type="GO" id="GO:0009289">
    <property type="term" value="C:pilus"/>
    <property type="evidence" value="ECO:0007669"/>
    <property type="project" value="InterPro"/>
</dbReference>
<gene>
    <name evidence="2" type="ORF">FHU10_2771</name>
</gene>
<reference evidence="2" key="1">
    <citation type="submission" date="2019-06" db="EMBL/GenBank/DDBJ databases">
        <authorList>
            <person name="Deangelis K."/>
            <person name="Huntemann M."/>
            <person name="Clum A."/>
            <person name="Pillay M."/>
            <person name="Palaniappan K."/>
            <person name="Varghese N."/>
            <person name="Mikhailova N."/>
            <person name="Stamatis D."/>
            <person name="Reddy T."/>
            <person name="Daum C."/>
            <person name="Shapiro N."/>
            <person name="Ivanova N."/>
            <person name="Kyrpides N."/>
            <person name="Woyke T."/>
        </authorList>
    </citation>
    <scope>NUCLEOTIDE SEQUENCE [LARGE SCALE GENOMIC DNA]</scope>
    <source>
        <strain evidence="2">128R</strain>
    </source>
</reference>
<dbReference type="AlphaFoldDB" id="A0A542BUJ7"/>
<name>A0A542BUJ7_SERFO</name>
<feature type="domain" description="Fimbrial adhesin MrpH C-terminal" evidence="1">
    <location>
        <begin position="183"/>
        <end position="297"/>
    </location>
</feature>
<evidence type="ECO:0000313" key="2">
    <source>
        <dbReference type="EMBL" id="TVZ70215.1"/>
    </source>
</evidence>
<dbReference type="Gene3D" id="2.60.40.1090">
    <property type="entry name" value="Fimbrial-type adhesion domain"/>
    <property type="match status" value="1"/>
</dbReference>
<sequence>MRNLWNLFWINYTKRTAFIFVIIFSVWSIPGFSGVDVTITSMKRIPSADGSTDNIELSYTLSNWDENDKSTSSVLGDELQIGFGYYFCTWNMGCPWNTMSILWTAAQYPALGKAKTKGELGAALRSTVGFPYSGRIIIRNMDSMYDVRCFTVMAKRSSQLGSDIKPLFSCPSSQALPPKTHSCNFDNNNLELNHGTLNADKVGGHSATGNLRVRCTANMTVVVRLTGASAGKVKLNNGTGQSIDSSLAFAGQNGTSLTTTTGSGGKDVALVSTLSAMDISNSGGKYSGSAVVTLEVP</sequence>
<dbReference type="EMBL" id="VISQ01000001">
    <property type="protein sequence ID" value="TVZ70215.1"/>
    <property type="molecule type" value="Genomic_DNA"/>
</dbReference>
<dbReference type="Pfam" id="PF24223">
    <property type="entry name" value="MrpH_C"/>
    <property type="match status" value="1"/>
</dbReference>
<accession>A0A542BUJ7</accession>